<dbReference type="SUPFAM" id="SSF51445">
    <property type="entry name" value="(Trans)glycosidases"/>
    <property type="match status" value="1"/>
</dbReference>
<evidence type="ECO:0000256" key="2">
    <source>
        <dbReference type="ARBA" id="ARBA00022801"/>
    </source>
</evidence>
<dbReference type="PANTHER" id="PTHR10353">
    <property type="entry name" value="GLYCOSYL HYDROLASE"/>
    <property type="match status" value="1"/>
</dbReference>
<feature type="signal peptide" evidence="5">
    <location>
        <begin position="1"/>
        <end position="20"/>
    </location>
</feature>
<dbReference type="RefSeq" id="XP_052743366.1">
    <property type="nucleotide sequence ID" value="XM_052887406.1"/>
</dbReference>
<comment type="similarity">
    <text evidence="1 4">Belongs to the glycosyl hydrolase 1 family.</text>
</comment>
<dbReference type="InterPro" id="IPR001360">
    <property type="entry name" value="Glyco_hydro_1"/>
</dbReference>
<dbReference type="Gene3D" id="3.20.20.80">
    <property type="entry name" value="Glycosidases"/>
    <property type="match status" value="2"/>
</dbReference>
<name>A0ABM3LWC5_BICAN</name>
<protein>
    <submittedName>
        <fullName evidence="7">Myrosinase 1 isoform X2</fullName>
    </submittedName>
</protein>
<accession>A0ABM3LWC5</accession>
<dbReference type="GeneID" id="112057077"/>
<gene>
    <name evidence="7" type="primary">LOC112057077</name>
</gene>
<organism evidence="6 7">
    <name type="scientific">Bicyclus anynana</name>
    <name type="common">Squinting bush brown butterfly</name>
    <dbReference type="NCBI Taxonomy" id="110368"/>
    <lineage>
        <taxon>Eukaryota</taxon>
        <taxon>Metazoa</taxon>
        <taxon>Ecdysozoa</taxon>
        <taxon>Arthropoda</taxon>
        <taxon>Hexapoda</taxon>
        <taxon>Insecta</taxon>
        <taxon>Pterygota</taxon>
        <taxon>Neoptera</taxon>
        <taxon>Endopterygota</taxon>
        <taxon>Lepidoptera</taxon>
        <taxon>Glossata</taxon>
        <taxon>Ditrysia</taxon>
        <taxon>Papilionoidea</taxon>
        <taxon>Nymphalidae</taxon>
        <taxon>Satyrinae</taxon>
        <taxon>Satyrini</taxon>
        <taxon>Mycalesina</taxon>
        <taxon>Bicyclus</taxon>
    </lineage>
</organism>
<evidence type="ECO:0000313" key="6">
    <source>
        <dbReference type="Proteomes" id="UP001652582"/>
    </source>
</evidence>
<dbReference type="Pfam" id="PF00232">
    <property type="entry name" value="Glyco_hydro_1"/>
    <property type="match status" value="2"/>
</dbReference>
<feature type="chain" id="PRO_5045785090" evidence="5">
    <location>
        <begin position="21"/>
        <end position="451"/>
    </location>
</feature>
<proteinExistence type="inferred from homology"/>
<reference evidence="6" key="1">
    <citation type="submission" date="2025-05" db="UniProtKB">
        <authorList>
            <consortium name="RefSeq"/>
        </authorList>
    </citation>
    <scope>NUCLEOTIDE SEQUENCE [LARGE SCALE GENOMIC DNA]</scope>
</reference>
<reference evidence="7" key="2">
    <citation type="submission" date="2025-08" db="UniProtKB">
        <authorList>
            <consortium name="RefSeq"/>
        </authorList>
    </citation>
    <scope>IDENTIFICATION</scope>
</reference>
<evidence type="ECO:0000256" key="5">
    <source>
        <dbReference type="SAM" id="SignalP"/>
    </source>
</evidence>
<dbReference type="InterPro" id="IPR033132">
    <property type="entry name" value="GH_1_N_CS"/>
</dbReference>
<keyword evidence="3" id="KW-0326">Glycosidase</keyword>
<evidence type="ECO:0000256" key="1">
    <source>
        <dbReference type="ARBA" id="ARBA00010838"/>
    </source>
</evidence>
<dbReference type="PRINTS" id="PR00131">
    <property type="entry name" value="GLHYDRLASE1"/>
</dbReference>
<dbReference type="PANTHER" id="PTHR10353:SF36">
    <property type="entry name" value="LP05116P"/>
    <property type="match status" value="1"/>
</dbReference>
<evidence type="ECO:0000256" key="3">
    <source>
        <dbReference type="ARBA" id="ARBA00023295"/>
    </source>
</evidence>
<dbReference type="Proteomes" id="UP001652582">
    <property type="component" value="Chromosome 2"/>
</dbReference>
<evidence type="ECO:0000313" key="7">
    <source>
        <dbReference type="RefSeq" id="XP_052743366.1"/>
    </source>
</evidence>
<evidence type="ECO:0000256" key="4">
    <source>
        <dbReference type="RuleBase" id="RU003690"/>
    </source>
</evidence>
<keyword evidence="5" id="KW-0732">Signal</keyword>
<sequence length="451" mass="51249">MAMLPFQAAVLCALVQYSRSIDPRFPPYFKFGAGTAAYQVEGGWNADGKGESMWDTHLHEYPGDIKGNATGDVAADSYHLWREDVKIAAKLGLQYYKFSINWPRVLPTGFTNKINPAGVKYYSDLIDALLAEGIEPIVTLYHWELPTTILRLGRISIANNLLWIEPATPDDEELARLGREHQWGRYCHPIFSKEGGWPLSIEKLMLEVSLKQGYKESRLPPFTEEEKAFVKGTADFFGMNHYTTNMIRSARPGDKPGIWFTTGSPELNAILESPPEATFGATPILPVYPKGIRKQLSWLKQHYGDIDIIITENGYASTGHQLNDFERADFIKNYLEQVLLAIKVDNVRVTGYIVWSLIDSFEWLDGYNTKFGLYEVDYDHPNRTRTPRVSADYYACVIANRSLDVPDSCYNKKSVARRKGERNGGHIEKDKFVLRVNVIVFILSFVYKTGY</sequence>
<dbReference type="PROSITE" id="PS00653">
    <property type="entry name" value="GLYCOSYL_HYDROL_F1_2"/>
    <property type="match status" value="1"/>
</dbReference>
<dbReference type="InterPro" id="IPR017853">
    <property type="entry name" value="GH"/>
</dbReference>
<keyword evidence="2" id="KW-0378">Hydrolase</keyword>
<keyword evidence="6" id="KW-1185">Reference proteome</keyword>